<feature type="compositionally biased region" description="Low complexity" evidence="1">
    <location>
        <begin position="107"/>
        <end position="124"/>
    </location>
</feature>
<sequence>MLAWARDTIEMHAPTVSNQQPPAVTLTKGEQLQLRESSTSTGHANRSSATGQDLGSSSYSSGEIQRKSIPVLHSSELAQERGDLDQLFNGSSLGYITSYGATDQDGKSSGSSIGEIVSGVGSNSADSRKMRERSISGENGMDSSSTSDSSSNEEAWNQRHHLARVAQETEPSSPGKEGSQEQETVYQDISDDYNMRRVNEVAMGTTRLIHGLLGLTEEDAIYQRKELSQDEFYERLKSLRKKVFLLADKINKLKTSADNMKTSVDELQSHSQHLVSEYTLSRNGFEDTNQDNANSLKKFASQSLNYLSGTSSLALYENPSIGIDEYDKYVETYNTLSTWMVNRRNRKQQEEEEEMVYDSEPTQWRNDKRSFPELPVMDDISFSTEDELLTPLPTALEELTTLSTALKDELLNTLPTALRDELLTTLPTALEELTTLSTTLKDELLNTLPTALEDELLTTLPTALEELTTLSTALKDELITTLPTALRDELLTTLPTAGEGKLETTSPITPKATTQLITPKATMQPRTPKETAQPDTPKATTYPNTPRETTQPSTPRETTQPSTPRETTQPSTLKATTQPSIPKQTASKISQGAEKSSFSYQNNVVLLVGLSLTGLTLILAFIGLTILYRVSRIRRKLRERTNRRFPRSRYTHYNIASM</sequence>
<reference evidence="3" key="1">
    <citation type="journal article" date="2021" name="Sci. Adv.">
        <title>The American lobster genome reveals insights on longevity, neural, and immune adaptations.</title>
        <authorList>
            <person name="Polinski J.M."/>
            <person name="Zimin A.V."/>
            <person name="Clark K.F."/>
            <person name="Kohn A.B."/>
            <person name="Sadowski N."/>
            <person name="Timp W."/>
            <person name="Ptitsyn A."/>
            <person name="Khanna P."/>
            <person name="Romanova D.Y."/>
            <person name="Williams P."/>
            <person name="Greenwood S.J."/>
            <person name="Moroz L.L."/>
            <person name="Walt D.R."/>
            <person name="Bodnar A.G."/>
        </authorList>
    </citation>
    <scope>NUCLEOTIDE SEQUENCE</scope>
    <source>
        <strain evidence="3">GMGI-L3</strain>
    </source>
</reference>
<feature type="region of interest" description="Disordered" evidence="1">
    <location>
        <begin position="497"/>
        <end position="589"/>
    </location>
</feature>
<keyword evidence="2" id="KW-0812">Transmembrane</keyword>
<keyword evidence="2" id="KW-1133">Transmembrane helix</keyword>
<organism evidence="3 4">
    <name type="scientific">Homarus americanus</name>
    <name type="common">American lobster</name>
    <dbReference type="NCBI Taxonomy" id="6706"/>
    <lineage>
        <taxon>Eukaryota</taxon>
        <taxon>Metazoa</taxon>
        <taxon>Ecdysozoa</taxon>
        <taxon>Arthropoda</taxon>
        <taxon>Crustacea</taxon>
        <taxon>Multicrustacea</taxon>
        <taxon>Malacostraca</taxon>
        <taxon>Eumalacostraca</taxon>
        <taxon>Eucarida</taxon>
        <taxon>Decapoda</taxon>
        <taxon>Pleocyemata</taxon>
        <taxon>Astacidea</taxon>
        <taxon>Nephropoidea</taxon>
        <taxon>Nephropidae</taxon>
        <taxon>Homarus</taxon>
    </lineage>
</organism>
<accession>A0A8J5N727</accession>
<feature type="region of interest" description="Disordered" evidence="1">
    <location>
        <begin position="101"/>
        <end position="188"/>
    </location>
</feature>
<dbReference type="EMBL" id="JAHLQT010007678">
    <property type="protein sequence ID" value="KAG7174327.1"/>
    <property type="molecule type" value="Genomic_DNA"/>
</dbReference>
<feature type="compositionally biased region" description="Polar residues" evidence="1">
    <location>
        <begin position="538"/>
        <end position="589"/>
    </location>
</feature>
<dbReference type="AlphaFoldDB" id="A0A8J5N727"/>
<evidence type="ECO:0000256" key="1">
    <source>
        <dbReference type="SAM" id="MobiDB-lite"/>
    </source>
</evidence>
<evidence type="ECO:0000256" key="2">
    <source>
        <dbReference type="SAM" id="Phobius"/>
    </source>
</evidence>
<feature type="compositionally biased region" description="Polar residues" evidence="1">
    <location>
        <begin position="15"/>
        <end position="63"/>
    </location>
</feature>
<feature type="region of interest" description="Disordered" evidence="1">
    <location>
        <begin position="13"/>
        <end position="67"/>
    </location>
</feature>
<comment type="caution">
    <text evidence="3">The sequence shown here is derived from an EMBL/GenBank/DDBJ whole genome shotgun (WGS) entry which is preliminary data.</text>
</comment>
<keyword evidence="2" id="KW-0472">Membrane</keyword>
<feature type="transmembrane region" description="Helical" evidence="2">
    <location>
        <begin position="604"/>
        <end position="628"/>
    </location>
</feature>
<evidence type="ECO:0000313" key="3">
    <source>
        <dbReference type="EMBL" id="KAG7174327.1"/>
    </source>
</evidence>
<dbReference type="Proteomes" id="UP000747542">
    <property type="component" value="Unassembled WGS sequence"/>
</dbReference>
<proteinExistence type="predicted"/>
<evidence type="ECO:0000313" key="4">
    <source>
        <dbReference type="Proteomes" id="UP000747542"/>
    </source>
</evidence>
<gene>
    <name evidence="3" type="primary">Zan-L2</name>
    <name evidence="3" type="ORF">Hamer_G003265</name>
</gene>
<feature type="compositionally biased region" description="Polar residues" evidence="1">
    <location>
        <begin position="503"/>
        <end position="517"/>
    </location>
</feature>
<keyword evidence="4" id="KW-1185">Reference proteome</keyword>
<feature type="compositionally biased region" description="Basic and acidic residues" evidence="1">
    <location>
        <begin position="126"/>
        <end position="135"/>
    </location>
</feature>
<name>A0A8J5N727_HOMAM</name>
<protein>
    <submittedName>
        <fullName evidence="3">Zonadhesin-like 2</fullName>
    </submittedName>
</protein>